<proteinExistence type="inferred from homology"/>
<accession>A0A9D1HUB8</accession>
<reference evidence="6" key="1">
    <citation type="submission" date="2020-10" db="EMBL/GenBank/DDBJ databases">
        <authorList>
            <person name="Gilroy R."/>
        </authorList>
    </citation>
    <scope>NUCLEOTIDE SEQUENCE</scope>
    <source>
        <strain evidence="6">CHK197-8231</strain>
    </source>
</reference>
<dbReference type="AlphaFoldDB" id="A0A9D1HUB8"/>
<dbReference type="SUPFAM" id="SSF52540">
    <property type="entry name" value="P-loop containing nucleoside triphosphate hydrolases"/>
    <property type="match status" value="1"/>
</dbReference>
<name>A0A9D1HUB8_9BACT</name>
<dbReference type="PROSITE" id="PS00211">
    <property type="entry name" value="ABC_TRANSPORTER_1"/>
    <property type="match status" value="1"/>
</dbReference>
<comment type="similarity">
    <text evidence="1">Belongs to the ABC transporter superfamily.</text>
</comment>
<dbReference type="InterPro" id="IPR050086">
    <property type="entry name" value="MetN_ABC_transporter-like"/>
</dbReference>
<sequence length="238" mass="27334">MYRVKNLEKSFGENQVLKKINFEVEANEKIVIIGPSGGGKSTLLRCLNLLEEPTGGTIYYHDMKLNRRNYKKIQGKIGMVFQSFQLFDNMTVIENITLAPILNKLMPKDQAYREAREYLKQIHLEDKENVYPSSLSGGQKQRVAIVRTLLMNPEVILFDEPTSALDPEMIEEVLNLIMEVSKKNITMIVVTHELNFAKNFATRVLFMEGGTIVEDGPVKEVFEHPKTERLQQFLNIIK</sequence>
<dbReference type="PANTHER" id="PTHR43166">
    <property type="entry name" value="AMINO ACID IMPORT ATP-BINDING PROTEIN"/>
    <property type="match status" value="1"/>
</dbReference>
<dbReference type="InterPro" id="IPR003439">
    <property type="entry name" value="ABC_transporter-like_ATP-bd"/>
</dbReference>
<evidence type="ECO:0000256" key="1">
    <source>
        <dbReference type="ARBA" id="ARBA00005417"/>
    </source>
</evidence>
<reference evidence="6" key="2">
    <citation type="journal article" date="2021" name="PeerJ">
        <title>Extensive microbial diversity within the chicken gut microbiome revealed by metagenomics and culture.</title>
        <authorList>
            <person name="Gilroy R."/>
            <person name="Ravi A."/>
            <person name="Getino M."/>
            <person name="Pursley I."/>
            <person name="Horton D.L."/>
            <person name="Alikhan N.F."/>
            <person name="Baker D."/>
            <person name="Gharbi K."/>
            <person name="Hall N."/>
            <person name="Watson M."/>
            <person name="Adriaenssens E.M."/>
            <person name="Foster-Nyarko E."/>
            <person name="Jarju S."/>
            <person name="Secka A."/>
            <person name="Antonio M."/>
            <person name="Oren A."/>
            <person name="Chaudhuri R.R."/>
            <person name="La Ragione R."/>
            <person name="Hildebrand F."/>
            <person name="Pallen M.J."/>
        </authorList>
    </citation>
    <scope>NUCLEOTIDE SEQUENCE</scope>
    <source>
        <strain evidence="6">CHK197-8231</strain>
    </source>
</reference>
<dbReference type="Gene3D" id="3.40.50.300">
    <property type="entry name" value="P-loop containing nucleotide triphosphate hydrolases"/>
    <property type="match status" value="1"/>
</dbReference>
<dbReference type="InterPro" id="IPR030679">
    <property type="entry name" value="ABC_ATPase_HisP-typ"/>
</dbReference>
<dbReference type="InterPro" id="IPR003593">
    <property type="entry name" value="AAA+_ATPase"/>
</dbReference>
<dbReference type="GO" id="GO:0015424">
    <property type="term" value="F:ABC-type amino acid transporter activity"/>
    <property type="evidence" value="ECO:0007669"/>
    <property type="project" value="InterPro"/>
</dbReference>
<dbReference type="InterPro" id="IPR027417">
    <property type="entry name" value="P-loop_NTPase"/>
</dbReference>
<comment type="caution">
    <text evidence="6">The sequence shown here is derived from an EMBL/GenBank/DDBJ whole genome shotgun (WGS) entry which is preliminary data.</text>
</comment>
<gene>
    <name evidence="6" type="ORF">IAD49_02540</name>
</gene>
<evidence type="ECO:0000256" key="3">
    <source>
        <dbReference type="ARBA" id="ARBA00022741"/>
    </source>
</evidence>
<keyword evidence="3" id="KW-0547">Nucleotide-binding</keyword>
<dbReference type="GO" id="GO:0005524">
    <property type="term" value="F:ATP binding"/>
    <property type="evidence" value="ECO:0007669"/>
    <property type="project" value="UniProtKB-KW"/>
</dbReference>
<evidence type="ECO:0000313" key="6">
    <source>
        <dbReference type="EMBL" id="HIU22442.1"/>
    </source>
</evidence>
<keyword evidence="2" id="KW-0813">Transport</keyword>
<organism evidence="6 7">
    <name type="scientific">Candidatus Fimihabitans intestinipullorum</name>
    <dbReference type="NCBI Taxonomy" id="2840820"/>
    <lineage>
        <taxon>Bacteria</taxon>
        <taxon>Bacillati</taxon>
        <taxon>Mycoplasmatota</taxon>
        <taxon>Mycoplasmatota incertae sedis</taxon>
        <taxon>Candidatus Fimihabitans</taxon>
    </lineage>
</organism>
<evidence type="ECO:0000256" key="4">
    <source>
        <dbReference type="ARBA" id="ARBA00022840"/>
    </source>
</evidence>
<dbReference type="InterPro" id="IPR017871">
    <property type="entry name" value="ABC_transporter-like_CS"/>
</dbReference>
<evidence type="ECO:0000256" key="2">
    <source>
        <dbReference type="ARBA" id="ARBA00022448"/>
    </source>
</evidence>
<dbReference type="PROSITE" id="PS50893">
    <property type="entry name" value="ABC_TRANSPORTER_2"/>
    <property type="match status" value="1"/>
</dbReference>
<evidence type="ECO:0000313" key="7">
    <source>
        <dbReference type="Proteomes" id="UP000824087"/>
    </source>
</evidence>
<keyword evidence="4 6" id="KW-0067">ATP-binding</keyword>
<evidence type="ECO:0000259" key="5">
    <source>
        <dbReference type="PROSITE" id="PS50893"/>
    </source>
</evidence>
<dbReference type="EMBL" id="DVML01000013">
    <property type="protein sequence ID" value="HIU22442.1"/>
    <property type="molecule type" value="Genomic_DNA"/>
</dbReference>
<dbReference type="SMART" id="SM00382">
    <property type="entry name" value="AAA"/>
    <property type="match status" value="1"/>
</dbReference>
<dbReference type="GO" id="GO:0016887">
    <property type="term" value="F:ATP hydrolysis activity"/>
    <property type="evidence" value="ECO:0007669"/>
    <property type="project" value="InterPro"/>
</dbReference>
<feature type="domain" description="ABC transporter" evidence="5">
    <location>
        <begin position="2"/>
        <end position="234"/>
    </location>
</feature>
<dbReference type="Proteomes" id="UP000824087">
    <property type="component" value="Unassembled WGS sequence"/>
</dbReference>
<dbReference type="PANTHER" id="PTHR43166:SF4">
    <property type="entry name" value="PHOSPHONATES IMPORT ATP-BINDING PROTEIN PHNC"/>
    <property type="match status" value="1"/>
</dbReference>
<dbReference type="PIRSF" id="PIRSF039085">
    <property type="entry name" value="ABC_ATPase_HisP"/>
    <property type="match status" value="1"/>
</dbReference>
<protein>
    <submittedName>
        <fullName evidence="6">Amino acid ABC transporter ATP-binding protein</fullName>
    </submittedName>
</protein>
<dbReference type="Pfam" id="PF00005">
    <property type="entry name" value="ABC_tran"/>
    <property type="match status" value="1"/>
</dbReference>